<gene>
    <name evidence="2" type="ORF">P8C59_008507</name>
</gene>
<evidence type="ECO:0000256" key="1">
    <source>
        <dbReference type="SAM" id="MobiDB-lite"/>
    </source>
</evidence>
<evidence type="ECO:0000313" key="3">
    <source>
        <dbReference type="Proteomes" id="UP001217918"/>
    </source>
</evidence>
<dbReference type="AlphaFoldDB" id="A0AAD9IBJ1"/>
<evidence type="ECO:0000313" key="2">
    <source>
        <dbReference type="EMBL" id="KAK2074289.1"/>
    </source>
</evidence>
<name>A0AAD9IBJ1_9PEZI</name>
<protein>
    <submittedName>
        <fullName evidence="2">Uncharacterized protein</fullName>
    </submittedName>
</protein>
<dbReference type="Proteomes" id="UP001217918">
    <property type="component" value="Unassembled WGS sequence"/>
</dbReference>
<feature type="compositionally biased region" description="Polar residues" evidence="1">
    <location>
        <begin position="26"/>
        <end position="37"/>
    </location>
</feature>
<dbReference type="EMBL" id="JAQQPM010000008">
    <property type="protein sequence ID" value="KAK2074289.1"/>
    <property type="molecule type" value="Genomic_DNA"/>
</dbReference>
<proteinExistence type="predicted"/>
<sequence length="300" mass="32364">MAASLDPPQGPADADGAKAIDFAGSVDSNNELPSPETLKSSLESIALGLRHVPASHVRVKQEEHPSFLEKVQNVLHSLHRPFPFHEDKVERDGRPLPAGPLADVDLVADTDNAVLMQKLTAEYARLADSFLGSAIAPALAEAHQGFVSSIAAGAATEQAALARLEQRVSGTFARLSDEMIEYTQREAGQDAPPTTECLAAGEIVARARAVVETEEAELDRLWGEWEAAQAEVGEAARSLMLALGGTARQTEHVDWKVGTSFEEEAVEMVAEAMEEAKECEKSYRQSIAKDIQIYMDSISF</sequence>
<keyword evidence="3" id="KW-1185">Reference proteome</keyword>
<accession>A0AAD9IBJ1</accession>
<feature type="region of interest" description="Disordered" evidence="1">
    <location>
        <begin position="1"/>
        <end position="37"/>
    </location>
</feature>
<organism evidence="2 3">
    <name type="scientific">Phyllachora maydis</name>
    <dbReference type="NCBI Taxonomy" id="1825666"/>
    <lineage>
        <taxon>Eukaryota</taxon>
        <taxon>Fungi</taxon>
        <taxon>Dikarya</taxon>
        <taxon>Ascomycota</taxon>
        <taxon>Pezizomycotina</taxon>
        <taxon>Sordariomycetes</taxon>
        <taxon>Sordariomycetidae</taxon>
        <taxon>Phyllachorales</taxon>
        <taxon>Phyllachoraceae</taxon>
        <taxon>Phyllachora</taxon>
    </lineage>
</organism>
<comment type="caution">
    <text evidence="2">The sequence shown here is derived from an EMBL/GenBank/DDBJ whole genome shotgun (WGS) entry which is preliminary data.</text>
</comment>
<reference evidence="2" key="1">
    <citation type="journal article" date="2023" name="Mol. Plant Microbe Interact.">
        <title>Elucidating the Obligate Nature and Biological Capacity of an Invasive Fungal Corn Pathogen.</title>
        <authorList>
            <person name="MacCready J.S."/>
            <person name="Roggenkamp E.M."/>
            <person name="Gdanetz K."/>
            <person name="Chilvers M.I."/>
        </authorList>
    </citation>
    <scope>NUCLEOTIDE SEQUENCE</scope>
    <source>
        <strain evidence="2">PM02</strain>
    </source>
</reference>